<organism evidence="7 8">
    <name type="scientific">Croceitalea dokdonensis DOKDO 023</name>
    <dbReference type="NCBI Taxonomy" id="1300341"/>
    <lineage>
        <taxon>Bacteria</taxon>
        <taxon>Pseudomonadati</taxon>
        <taxon>Bacteroidota</taxon>
        <taxon>Flavobacteriia</taxon>
        <taxon>Flavobacteriales</taxon>
        <taxon>Flavobacteriaceae</taxon>
        <taxon>Croceitalea</taxon>
    </lineage>
</organism>
<keyword evidence="8" id="KW-1185">Reference proteome</keyword>
<feature type="signal peptide" evidence="5">
    <location>
        <begin position="1"/>
        <end position="21"/>
    </location>
</feature>
<evidence type="ECO:0000256" key="5">
    <source>
        <dbReference type="SAM" id="SignalP"/>
    </source>
</evidence>
<dbReference type="Proteomes" id="UP000050280">
    <property type="component" value="Unassembled WGS sequence"/>
</dbReference>
<dbReference type="InterPro" id="IPR011659">
    <property type="entry name" value="WD40"/>
</dbReference>
<dbReference type="InterPro" id="IPR050330">
    <property type="entry name" value="Bact_OuterMem_StrucFunc"/>
</dbReference>
<dbReference type="Gene3D" id="2.120.10.30">
    <property type="entry name" value="TolB, C-terminal domain"/>
    <property type="match status" value="1"/>
</dbReference>
<dbReference type="Pfam" id="PF00691">
    <property type="entry name" value="OmpA"/>
    <property type="match status" value="1"/>
</dbReference>
<dbReference type="PANTHER" id="PTHR30329:SF21">
    <property type="entry name" value="LIPOPROTEIN YIAD-RELATED"/>
    <property type="match status" value="1"/>
</dbReference>
<dbReference type="SUPFAM" id="SSF49464">
    <property type="entry name" value="Carboxypeptidase regulatory domain-like"/>
    <property type="match status" value="1"/>
</dbReference>
<protein>
    <submittedName>
        <fullName evidence="7">OmpA-like periplasmic protein</fullName>
    </submittedName>
</protein>
<dbReference type="InterPro" id="IPR036737">
    <property type="entry name" value="OmpA-like_sf"/>
</dbReference>
<comment type="caution">
    <text evidence="7">The sequence shown here is derived from an EMBL/GenBank/DDBJ whole genome shotgun (WGS) entry which is preliminary data.</text>
</comment>
<dbReference type="OrthoDB" id="9809364at2"/>
<dbReference type="SUPFAM" id="SSF103088">
    <property type="entry name" value="OmpA-like"/>
    <property type="match status" value="1"/>
</dbReference>
<reference evidence="7 8" key="1">
    <citation type="submission" date="2015-09" db="EMBL/GenBank/DDBJ databases">
        <title>Genome sequence of the marine flavobacterium Croceitalea dokdonensis DOKDO 023 that contains proton- and sodium-pumping rhodopsins.</title>
        <authorList>
            <person name="Kwon S.-K."/>
            <person name="Lee H.K."/>
            <person name="Kwak M.-J."/>
            <person name="Kim J.F."/>
        </authorList>
    </citation>
    <scope>NUCLEOTIDE SEQUENCE [LARGE SCALE GENOMIC DNA]</scope>
    <source>
        <strain evidence="7 8">DOKDO 023</strain>
    </source>
</reference>
<accession>A0A0P7AMU7</accession>
<dbReference type="Gene3D" id="2.60.40.1120">
    <property type="entry name" value="Carboxypeptidase-like, regulatory domain"/>
    <property type="match status" value="1"/>
</dbReference>
<gene>
    <name evidence="7" type="ORF">I595_3561</name>
</gene>
<dbReference type="SUPFAM" id="SSF48452">
    <property type="entry name" value="TPR-like"/>
    <property type="match status" value="1"/>
</dbReference>
<dbReference type="Gene3D" id="3.30.1330.60">
    <property type="entry name" value="OmpA-like domain"/>
    <property type="match status" value="1"/>
</dbReference>
<dbReference type="InterPro" id="IPR008969">
    <property type="entry name" value="CarboxyPept-like_regulatory"/>
</dbReference>
<evidence type="ECO:0000256" key="1">
    <source>
        <dbReference type="ARBA" id="ARBA00004442"/>
    </source>
</evidence>
<name>A0A0P7AMU7_9FLAO</name>
<dbReference type="STRING" id="1300341.I595_3561"/>
<dbReference type="CDD" id="cd07185">
    <property type="entry name" value="OmpA_C-like"/>
    <property type="match status" value="1"/>
</dbReference>
<feature type="domain" description="OmpA-like" evidence="6">
    <location>
        <begin position="525"/>
        <end position="647"/>
    </location>
</feature>
<comment type="subcellular location">
    <subcellularLocation>
        <location evidence="1">Cell outer membrane</location>
    </subcellularLocation>
</comment>
<keyword evidence="3" id="KW-0998">Cell outer membrane</keyword>
<keyword evidence="2 4" id="KW-0472">Membrane</keyword>
<dbReference type="EMBL" id="LDJX01000010">
    <property type="protein sequence ID" value="KPM30399.1"/>
    <property type="molecule type" value="Genomic_DNA"/>
</dbReference>
<dbReference type="PATRIC" id="fig|1300341.3.peg.812"/>
<dbReference type="AlphaFoldDB" id="A0A0P7AMU7"/>
<sequence>MTKKIQLFMVTFLFISTSLLGQEGKINRAQKKFEDYAFMDAIASYEELVKEGYSEQEIYASLGNANYLNAQYAEAARWYGKLLELLGPDMESEYLYRYAQVLKSTGDYKASDKVMERFKEASSKDNRAVLFKDKKDYLKTIEANSGRYAIKNLIINSAVSDFSPAFHKDGIAFATARDTGITSRKIHQWNKGAFLNLYLVTKDENGDLGKIERFPSELNSKTHESSAVFTPDGKTVYFTRNNADNNRFKRDGKGISRLKIFKAERIADKWTNITELPFNEDGYSVAHPALSADGKMLYFSSDMPGSLGASDIFSVTINDDGSYGKPTNLGTTVNTESRETFPYVVGSTLYFASDGHPGLGGLDVFATKLDGSSMEVLNLGRPINGQQDDFSFIINNSGEGYFASNRTGGMGDDDIYAFQENEALQFECLVTLKGRVLEAITQSAIAEAQISVVDADGKIINSMTSDANGMFDVPVDCATTGASLVVNKQSFATSALPVHIKPGRVNEVEVKLAKEPIRPVFNNGADLISGLGLEPILFDLDSAEIRQDAALVLKRAAAYLKENPGLQIEIQSHTDAKASDTYNQKLSQARAKATFDYLVLLGVNPQNMTYQGYGEDQLINDCKNWKQCSKKENERNRRSELIVVKFM</sequence>
<dbReference type="InterPro" id="IPR006665">
    <property type="entry name" value="OmpA-like"/>
</dbReference>
<feature type="chain" id="PRO_5006134926" evidence="5">
    <location>
        <begin position="22"/>
        <end position="647"/>
    </location>
</feature>
<dbReference type="Pfam" id="PF13620">
    <property type="entry name" value="CarboxypepD_reg"/>
    <property type="match status" value="1"/>
</dbReference>
<evidence type="ECO:0000313" key="8">
    <source>
        <dbReference type="Proteomes" id="UP000050280"/>
    </source>
</evidence>
<dbReference type="RefSeq" id="WP_054560511.1">
    <property type="nucleotide sequence ID" value="NZ_LDJX01000010.1"/>
</dbReference>
<dbReference type="Pfam" id="PF07676">
    <property type="entry name" value="PD40"/>
    <property type="match status" value="2"/>
</dbReference>
<keyword evidence="5" id="KW-0732">Signal</keyword>
<dbReference type="InterPro" id="IPR006664">
    <property type="entry name" value="OMP_bac"/>
</dbReference>
<proteinExistence type="predicted"/>
<dbReference type="InterPro" id="IPR011990">
    <property type="entry name" value="TPR-like_helical_dom_sf"/>
</dbReference>
<evidence type="ECO:0000256" key="4">
    <source>
        <dbReference type="PROSITE-ProRule" id="PRU00473"/>
    </source>
</evidence>
<dbReference type="PROSITE" id="PS51123">
    <property type="entry name" value="OMPA_2"/>
    <property type="match status" value="1"/>
</dbReference>
<evidence type="ECO:0000256" key="3">
    <source>
        <dbReference type="ARBA" id="ARBA00023237"/>
    </source>
</evidence>
<dbReference type="PANTHER" id="PTHR30329">
    <property type="entry name" value="STATOR ELEMENT OF FLAGELLAR MOTOR COMPLEX"/>
    <property type="match status" value="1"/>
</dbReference>
<evidence type="ECO:0000256" key="2">
    <source>
        <dbReference type="ARBA" id="ARBA00023136"/>
    </source>
</evidence>
<dbReference type="InterPro" id="IPR011042">
    <property type="entry name" value="6-blade_b-propeller_TolB-like"/>
</dbReference>
<evidence type="ECO:0000313" key="7">
    <source>
        <dbReference type="EMBL" id="KPM30399.1"/>
    </source>
</evidence>
<dbReference type="GO" id="GO:0009279">
    <property type="term" value="C:cell outer membrane"/>
    <property type="evidence" value="ECO:0007669"/>
    <property type="project" value="UniProtKB-SubCell"/>
</dbReference>
<dbReference type="SUPFAM" id="SSF82171">
    <property type="entry name" value="DPP6 N-terminal domain-like"/>
    <property type="match status" value="1"/>
</dbReference>
<evidence type="ECO:0000259" key="6">
    <source>
        <dbReference type="PROSITE" id="PS51123"/>
    </source>
</evidence>
<dbReference type="Gene3D" id="1.25.40.10">
    <property type="entry name" value="Tetratricopeptide repeat domain"/>
    <property type="match status" value="1"/>
</dbReference>
<dbReference type="PRINTS" id="PR01021">
    <property type="entry name" value="OMPADOMAIN"/>
</dbReference>